<keyword evidence="3" id="KW-0675">Receptor</keyword>
<keyword evidence="4" id="KW-1185">Reference proteome</keyword>
<organism evidence="3 4">
    <name type="scientific">Nonlabens marinus S1-08</name>
    <dbReference type="NCBI Taxonomy" id="1454201"/>
    <lineage>
        <taxon>Bacteria</taxon>
        <taxon>Pseudomonadati</taxon>
        <taxon>Bacteroidota</taxon>
        <taxon>Flavobacteriia</taxon>
        <taxon>Flavobacteriales</taxon>
        <taxon>Flavobacteriaceae</taxon>
        <taxon>Nonlabens</taxon>
    </lineage>
</organism>
<reference evidence="3 4" key="1">
    <citation type="journal article" date="2014" name="Proc. Natl. Acad. Sci. U.S.A.">
        <title>Functional characterization of flavobacteria rhodopsins reveals a unique class of light-driven chloride pump in bacteria.</title>
        <authorList>
            <person name="Yoshizawa S."/>
            <person name="Kumagai Y."/>
            <person name="Kim H."/>
            <person name="Ogura Y."/>
            <person name="Hayashi T."/>
            <person name="Iwasaki W."/>
            <person name="DeLong E.F."/>
            <person name="Kogure K."/>
        </authorList>
    </citation>
    <scope>NUCLEOTIDE SEQUENCE [LARGE SCALE GENOMIC DNA]</scope>
    <source>
        <strain evidence="3 4">S1-08</strain>
    </source>
</reference>
<evidence type="ECO:0000313" key="4">
    <source>
        <dbReference type="Proteomes" id="UP000031760"/>
    </source>
</evidence>
<dbReference type="KEGG" id="nmf:NMS_1186"/>
<keyword evidence="1" id="KW-0812">Transmembrane</keyword>
<protein>
    <submittedName>
        <fullName evidence="3">Regulatory sensor-transducer, BlaR1/MecR1 family / TonB-dependent receptor</fullName>
    </submittedName>
</protein>
<dbReference type="AlphaFoldDB" id="W8VQR6"/>
<keyword evidence="1" id="KW-1133">Transmembrane helix</keyword>
<dbReference type="CDD" id="cd07341">
    <property type="entry name" value="M56_BlaR1_MecR1_like"/>
    <property type="match status" value="1"/>
</dbReference>
<dbReference type="HOGENOM" id="CLU_013798_0_0_10"/>
<dbReference type="Proteomes" id="UP000031760">
    <property type="component" value="Chromosome"/>
</dbReference>
<gene>
    <name evidence="3" type="ORF">NMS_1186</name>
</gene>
<feature type="transmembrane region" description="Helical" evidence="1">
    <location>
        <begin position="157"/>
        <end position="178"/>
    </location>
</feature>
<dbReference type="PANTHER" id="PTHR34978">
    <property type="entry name" value="POSSIBLE SENSOR-TRANSDUCER PROTEIN BLAR"/>
    <property type="match status" value="1"/>
</dbReference>
<dbReference type="PANTHER" id="PTHR34978:SF3">
    <property type="entry name" value="SLR0241 PROTEIN"/>
    <property type="match status" value="1"/>
</dbReference>
<dbReference type="Pfam" id="PF05569">
    <property type="entry name" value="Peptidase_M56"/>
    <property type="match status" value="1"/>
</dbReference>
<feature type="transmembrane region" description="Helical" evidence="1">
    <location>
        <begin position="12"/>
        <end position="36"/>
    </location>
</feature>
<evidence type="ECO:0000256" key="1">
    <source>
        <dbReference type="SAM" id="Phobius"/>
    </source>
</evidence>
<proteinExistence type="predicted"/>
<feature type="domain" description="Peptidase M56" evidence="2">
    <location>
        <begin position="15"/>
        <end position="233"/>
    </location>
</feature>
<accession>W8VQR6</accession>
<dbReference type="STRING" id="1454201.NMS_1186"/>
<evidence type="ECO:0000259" key="2">
    <source>
        <dbReference type="Pfam" id="PF05569"/>
    </source>
</evidence>
<keyword evidence="1" id="KW-0472">Membrane</keyword>
<evidence type="ECO:0000313" key="3">
    <source>
        <dbReference type="EMBL" id="BAO55195.1"/>
    </source>
</evidence>
<dbReference type="InterPro" id="IPR008756">
    <property type="entry name" value="Peptidase_M56"/>
</dbReference>
<name>W8VQR6_9FLAO</name>
<dbReference type="InterPro" id="IPR052173">
    <property type="entry name" value="Beta-lactam_resp_regulator"/>
</dbReference>
<feature type="transmembrane region" description="Helical" evidence="1">
    <location>
        <begin position="69"/>
        <end position="89"/>
    </location>
</feature>
<dbReference type="EMBL" id="AP014548">
    <property type="protein sequence ID" value="BAO55195.1"/>
    <property type="molecule type" value="Genomic_DNA"/>
</dbReference>
<sequence length="637" mass="73476">MENTSLHQFKRMYLLAAIVISVVIPFMVVKTVVLPLPSLESNRPLPTIEQVSQVPMETIAVENTFTIDWTSMIVAVYVIGLLIMLYRFVKNLNGLRLKSTDQLDSFQNYKLILRPKVVVPHSFWNTIYVNRKDYQAGKIPLEVLQHEKAHLDQKHSIDIFLIELLLVLAWFNPLIYVIKYSIKLNHEFLADQAVIAQEVDVKTYQETLLQYAAKSQNRTLANTFNFPLIKKRFTIMKTNTTTASGLLRSLAIIPVLALLLISCGQEEFVVEPEVIEIVEETPEEKRKPIYIDTQRKEGTITIDDQKYTFKRTEDKIKFYDSDGNEKDLEAQGHKIEIIEIEEVEIVEEEPEIIRGNKIPSTTKLFYKSDSGKIIYDGDANFYTADELQKLKNELKDDILVVSGEAVFENKSYYFASNLYEKVFINELNEIVDFEKINGKNVEIKPFLQIPSPPPAQKNKSLEQALQSSVKSVTNEVAGKLYAVNTIQRQDSTHPTKQMMAEYKELIRNSYKGSDRIWKNSDLEKMTKIYAQMSPSQKSSVEKLPAMLSFDLNEVQPNQPSLKQFEGLKNKSEYAVWIDGKVIDNNVLEQYTYNDFIHFTKSKVYKNARSSRFPQPFQVSLFTKNGFERTFRNKVGIK</sequence>